<sequence>MLKLIATDMDGTFLREDGTYDKERLAVLLPKLREKGILFTVSSGRSLLAIDRLFEPFLDDIAIIAENGSVVQYKRDILFADVMTKQQCLDIVEKILANPYYNQSGILFSGQKAAYVLKGATEDYIQKMHYYYENVQLIDCLQDIVDDTVFKASTTFTGETVLAGSDWLNQELSYASAVTTGFDSIDIILKEVHKGFGMDQLCQHLGILPEKTIAFGDNLNDYQMLSFAGQAIATENARPEIKAISDQVIGHCNDSAVLTYLEGLV</sequence>
<protein>
    <submittedName>
        <fullName evidence="1">Haloacid dehalogenase</fullName>
        <ecNumber evidence="1">3.1.3.23</ecNumber>
    </submittedName>
</protein>
<proteinExistence type="predicted"/>
<dbReference type="NCBIfam" id="TIGR00099">
    <property type="entry name" value="Cof-subfamily"/>
    <property type="match status" value="1"/>
</dbReference>
<dbReference type="Gene3D" id="3.30.1240.10">
    <property type="match status" value="1"/>
</dbReference>
<dbReference type="EMBL" id="UHFF01000002">
    <property type="protein sequence ID" value="SUN47262.1"/>
    <property type="molecule type" value="Genomic_DNA"/>
</dbReference>
<reference evidence="1 2" key="1">
    <citation type="submission" date="2018-06" db="EMBL/GenBank/DDBJ databases">
        <authorList>
            <consortium name="Pathogen Informatics"/>
            <person name="Doyle S."/>
        </authorList>
    </citation>
    <scope>NUCLEOTIDE SEQUENCE [LARGE SCALE GENOMIC DNA]</scope>
    <source>
        <strain evidence="1 2">NCTC12092</strain>
    </source>
</reference>
<dbReference type="GO" id="GO:0050308">
    <property type="term" value="F:sugar-phosphatase activity"/>
    <property type="evidence" value="ECO:0007669"/>
    <property type="project" value="UniProtKB-EC"/>
</dbReference>
<dbReference type="EC" id="3.1.3.23" evidence="1"/>
<dbReference type="PANTHER" id="PTHR10000:SF53">
    <property type="entry name" value="5-AMINO-6-(5-PHOSPHO-D-RIBITYLAMINO)URACIL PHOSPHATASE YBJI-RELATED"/>
    <property type="match status" value="1"/>
</dbReference>
<dbReference type="Proteomes" id="UP000254461">
    <property type="component" value="Unassembled WGS sequence"/>
</dbReference>
<dbReference type="InterPro" id="IPR036412">
    <property type="entry name" value="HAD-like_sf"/>
</dbReference>
<dbReference type="InterPro" id="IPR006379">
    <property type="entry name" value="HAD-SF_hydro_IIB"/>
</dbReference>
<keyword evidence="1" id="KW-0378">Hydrolase</keyword>
<dbReference type="SFLD" id="SFLDS00003">
    <property type="entry name" value="Haloacid_Dehalogenase"/>
    <property type="match status" value="1"/>
</dbReference>
<name>A0A380JTE2_9STRE</name>
<gene>
    <name evidence="1" type="primary">supH</name>
    <name evidence="1" type="ORF">NCTC12092_01370</name>
</gene>
<dbReference type="PANTHER" id="PTHR10000">
    <property type="entry name" value="PHOSPHOSERINE PHOSPHATASE"/>
    <property type="match status" value="1"/>
</dbReference>
<accession>A0A380JTE2</accession>
<dbReference type="GO" id="GO:0000287">
    <property type="term" value="F:magnesium ion binding"/>
    <property type="evidence" value="ECO:0007669"/>
    <property type="project" value="TreeGrafter"/>
</dbReference>
<dbReference type="InterPro" id="IPR023214">
    <property type="entry name" value="HAD_sf"/>
</dbReference>
<dbReference type="Gene3D" id="3.40.50.1000">
    <property type="entry name" value="HAD superfamily/HAD-like"/>
    <property type="match status" value="1"/>
</dbReference>
<dbReference type="NCBIfam" id="TIGR01484">
    <property type="entry name" value="HAD-SF-IIB"/>
    <property type="match status" value="1"/>
</dbReference>
<dbReference type="Pfam" id="PF08282">
    <property type="entry name" value="Hydrolase_3"/>
    <property type="match status" value="1"/>
</dbReference>
<organism evidence="1 2">
    <name type="scientific">Streptococcus equi subsp. equi</name>
    <dbReference type="NCBI Taxonomy" id="148942"/>
    <lineage>
        <taxon>Bacteria</taxon>
        <taxon>Bacillati</taxon>
        <taxon>Bacillota</taxon>
        <taxon>Bacilli</taxon>
        <taxon>Lactobacillales</taxon>
        <taxon>Streptococcaceae</taxon>
        <taxon>Streptococcus</taxon>
    </lineage>
</organism>
<dbReference type="GO" id="GO:0005829">
    <property type="term" value="C:cytosol"/>
    <property type="evidence" value="ECO:0007669"/>
    <property type="project" value="TreeGrafter"/>
</dbReference>
<dbReference type="RefSeq" id="WP_037581668.1">
    <property type="nucleotide sequence ID" value="NZ_UHFF01000002.1"/>
</dbReference>
<dbReference type="SUPFAM" id="SSF56784">
    <property type="entry name" value="HAD-like"/>
    <property type="match status" value="1"/>
</dbReference>
<evidence type="ECO:0000313" key="1">
    <source>
        <dbReference type="EMBL" id="SUN47262.1"/>
    </source>
</evidence>
<dbReference type="InterPro" id="IPR000150">
    <property type="entry name" value="Cof"/>
</dbReference>
<dbReference type="CDD" id="cd07518">
    <property type="entry name" value="HAD_YbiV-Like"/>
    <property type="match status" value="1"/>
</dbReference>
<evidence type="ECO:0000313" key="2">
    <source>
        <dbReference type="Proteomes" id="UP000254461"/>
    </source>
</evidence>
<dbReference type="SFLD" id="SFLDG01140">
    <property type="entry name" value="C2.B:_Phosphomannomutase_and_P"/>
    <property type="match status" value="1"/>
</dbReference>
<dbReference type="AlphaFoldDB" id="A0A380JTE2"/>